<dbReference type="NCBIfam" id="TIGR02532">
    <property type="entry name" value="IV_pilin_GFxxxE"/>
    <property type="match status" value="1"/>
</dbReference>
<sequence>MNKHASQGFSLIELLIVMVIMGLLAGLVGPQLFGKVGTAKTGSARTQIEMLGTALDSYRLDNSMYPTSSQGLNALREKPQGVDTWRGPYLRKPVPKDPWDRPYIYKSPGDHGPYDLSSLGLDGQPGGEDENADVNSWEN</sequence>
<comment type="subcellular location">
    <subcellularLocation>
        <location evidence="1">Cell inner membrane</location>
        <topology evidence="1">Single-pass membrane protein</topology>
    </subcellularLocation>
</comment>
<dbReference type="OrthoDB" id="9795612at2"/>
<comment type="similarity">
    <text evidence="2">Belongs to the GSP G family.</text>
</comment>
<protein>
    <recommendedName>
        <fullName evidence="3">Type II secretion system core protein G</fullName>
    </recommendedName>
</protein>
<dbReference type="PRINTS" id="PR00813">
    <property type="entry name" value="BCTERIALGSPG"/>
</dbReference>
<evidence type="ECO:0000256" key="11">
    <source>
        <dbReference type="SAM" id="Phobius"/>
    </source>
</evidence>
<dbReference type="GO" id="GO:0005886">
    <property type="term" value="C:plasma membrane"/>
    <property type="evidence" value="ECO:0007669"/>
    <property type="project" value="UniProtKB-SubCell"/>
</dbReference>
<dbReference type="GO" id="GO:0015628">
    <property type="term" value="P:protein secretion by the type II secretion system"/>
    <property type="evidence" value="ECO:0007669"/>
    <property type="project" value="InterPro"/>
</dbReference>
<accession>A0A0X8JPR0</accession>
<dbReference type="InterPro" id="IPR000983">
    <property type="entry name" value="Bac_GSPG_pilin"/>
</dbReference>
<dbReference type="KEGG" id="doa:AXF15_05385"/>
<evidence type="ECO:0000256" key="8">
    <source>
        <dbReference type="ARBA" id="ARBA00022989"/>
    </source>
</evidence>
<evidence type="ECO:0000256" key="3">
    <source>
        <dbReference type="ARBA" id="ARBA00020042"/>
    </source>
</evidence>
<dbReference type="InterPro" id="IPR012902">
    <property type="entry name" value="N_methyl_site"/>
</dbReference>
<gene>
    <name evidence="13" type="ORF">AXF15_05385</name>
</gene>
<dbReference type="PROSITE" id="PS00409">
    <property type="entry name" value="PROKAR_NTER_METHYL"/>
    <property type="match status" value="1"/>
</dbReference>
<evidence type="ECO:0000256" key="4">
    <source>
        <dbReference type="ARBA" id="ARBA00022475"/>
    </source>
</evidence>
<dbReference type="SUPFAM" id="SSF54523">
    <property type="entry name" value="Pili subunits"/>
    <property type="match status" value="1"/>
</dbReference>
<dbReference type="Proteomes" id="UP000063964">
    <property type="component" value="Chromosome"/>
</dbReference>
<keyword evidence="8 11" id="KW-1133">Transmembrane helix</keyword>
<feature type="region of interest" description="Disordered" evidence="10">
    <location>
        <begin position="84"/>
        <end position="139"/>
    </location>
</feature>
<evidence type="ECO:0000256" key="9">
    <source>
        <dbReference type="ARBA" id="ARBA00023136"/>
    </source>
</evidence>
<dbReference type="PANTHER" id="PTHR30093">
    <property type="entry name" value="GENERAL SECRETION PATHWAY PROTEIN G"/>
    <property type="match status" value="1"/>
</dbReference>
<keyword evidence="9 11" id="KW-0472">Membrane</keyword>
<dbReference type="PANTHER" id="PTHR30093:SF45">
    <property type="entry name" value="TYPE II SECRETION SYSTEM CORE PROTEIN G"/>
    <property type="match status" value="1"/>
</dbReference>
<dbReference type="EMBL" id="CP014230">
    <property type="protein sequence ID" value="AMD92602.1"/>
    <property type="molecule type" value="Genomic_DNA"/>
</dbReference>
<dbReference type="RefSeq" id="WP_066604391.1">
    <property type="nucleotide sequence ID" value="NZ_CP014230.1"/>
</dbReference>
<dbReference type="NCBIfam" id="TIGR01710">
    <property type="entry name" value="typeII_sec_gspG"/>
    <property type="match status" value="1"/>
</dbReference>
<evidence type="ECO:0000313" key="13">
    <source>
        <dbReference type="EMBL" id="AMD92602.1"/>
    </source>
</evidence>
<dbReference type="GO" id="GO:0015627">
    <property type="term" value="C:type II protein secretion system complex"/>
    <property type="evidence" value="ECO:0007669"/>
    <property type="project" value="InterPro"/>
</dbReference>
<dbReference type="InterPro" id="IPR010054">
    <property type="entry name" value="Type2_sec_GspG"/>
</dbReference>
<proteinExistence type="inferred from homology"/>
<evidence type="ECO:0000256" key="6">
    <source>
        <dbReference type="ARBA" id="ARBA00022519"/>
    </source>
</evidence>
<keyword evidence="7 11" id="KW-0812">Transmembrane</keyword>
<dbReference type="AlphaFoldDB" id="A0A0X8JPR0"/>
<name>A0A0X8JPR0_9BACT</name>
<evidence type="ECO:0000259" key="12">
    <source>
        <dbReference type="Pfam" id="PF08334"/>
    </source>
</evidence>
<evidence type="ECO:0000256" key="7">
    <source>
        <dbReference type="ARBA" id="ARBA00022692"/>
    </source>
</evidence>
<evidence type="ECO:0000256" key="1">
    <source>
        <dbReference type="ARBA" id="ARBA00004377"/>
    </source>
</evidence>
<organism evidence="13 14">
    <name type="scientific">Desulfomicrobium orale DSM 12838</name>
    <dbReference type="NCBI Taxonomy" id="888061"/>
    <lineage>
        <taxon>Bacteria</taxon>
        <taxon>Pseudomonadati</taxon>
        <taxon>Thermodesulfobacteriota</taxon>
        <taxon>Desulfovibrionia</taxon>
        <taxon>Desulfovibrionales</taxon>
        <taxon>Desulfomicrobiaceae</taxon>
        <taxon>Desulfomicrobium</taxon>
    </lineage>
</organism>
<keyword evidence="14" id="KW-1185">Reference proteome</keyword>
<dbReference type="InterPro" id="IPR013545">
    <property type="entry name" value="T2SS_protein-GspG_C"/>
</dbReference>
<evidence type="ECO:0000313" key="14">
    <source>
        <dbReference type="Proteomes" id="UP000063964"/>
    </source>
</evidence>
<feature type="transmembrane region" description="Helical" evidence="11">
    <location>
        <begin position="12"/>
        <end position="33"/>
    </location>
</feature>
<keyword evidence="6" id="KW-0997">Cell inner membrane</keyword>
<dbReference type="Pfam" id="PF07963">
    <property type="entry name" value="N_methyl"/>
    <property type="match status" value="1"/>
</dbReference>
<feature type="domain" description="Type II secretion system protein GspG C-terminal" evidence="12">
    <location>
        <begin position="32"/>
        <end position="137"/>
    </location>
</feature>
<dbReference type="STRING" id="888061.AXF15_05385"/>
<reference evidence="14" key="1">
    <citation type="submission" date="2016-02" db="EMBL/GenBank/DDBJ databases">
        <authorList>
            <person name="Holder M.E."/>
            <person name="Ajami N.J."/>
            <person name="Petrosino J.F."/>
        </authorList>
    </citation>
    <scope>NUCLEOTIDE SEQUENCE [LARGE SCALE GENOMIC DNA]</scope>
    <source>
        <strain evidence="14">DSM 12838</strain>
    </source>
</reference>
<evidence type="ECO:0000256" key="2">
    <source>
        <dbReference type="ARBA" id="ARBA00009984"/>
    </source>
</evidence>
<dbReference type="Gene3D" id="3.30.700.10">
    <property type="entry name" value="Glycoprotein, Type 4 Pilin"/>
    <property type="match status" value="1"/>
</dbReference>
<evidence type="ECO:0000256" key="10">
    <source>
        <dbReference type="SAM" id="MobiDB-lite"/>
    </source>
</evidence>
<keyword evidence="4" id="KW-1003">Cell membrane</keyword>
<dbReference type="Pfam" id="PF08334">
    <property type="entry name" value="T2SSG"/>
    <property type="match status" value="1"/>
</dbReference>
<keyword evidence="5" id="KW-0488">Methylation</keyword>
<evidence type="ECO:0000256" key="5">
    <source>
        <dbReference type="ARBA" id="ARBA00022481"/>
    </source>
</evidence>
<dbReference type="InterPro" id="IPR045584">
    <property type="entry name" value="Pilin-like"/>
</dbReference>